<feature type="transmembrane region" description="Helical" evidence="1">
    <location>
        <begin position="95"/>
        <end position="114"/>
    </location>
</feature>
<proteinExistence type="predicted"/>
<gene>
    <name evidence="2" type="ORF">F9K24_21250</name>
</gene>
<comment type="caution">
    <text evidence="2">The sequence shown here is derived from an EMBL/GenBank/DDBJ whole genome shotgun (WGS) entry which is preliminary data.</text>
</comment>
<feature type="transmembrane region" description="Helical" evidence="1">
    <location>
        <begin position="387"/>
        <end position="406"/>
    </location>
</feature>
<evidence type="ECO:0008006" key="4">
    <source>
        <dbReference type="Google" id="ProtNLM"/>
    </source>
</evidence>
<keyword evidence="1" id="KW-0812">Transmembrane</keyword>
<evidence type="ECO:0000313" key="2">
    <source>
        <dbReference type="EMBL" id="KAB2928974.1"/>
    </source>
</evidence>
<feature type="transmembrane region" description="Helical" evidence="1">
    <location>
        <begin position="233"/>
        <end position="254"/>
    </location>
</feature>
<dbReference type="Proteomes" id="UP000460298">
    <property type="component" value="Unassembled WGS sequence"/>
</dbReference>
<feature type="transmembrane region" description="Helical" evidence="1">
    <location>
        <begin position="337"/>
        <end position="355"/>
    </location>
</feature>
<evidence type="ECO:0000256" key="1">
    <source>
        <dbReference type="SAM" id="Phobius"/>
    </source>
</evidence>
<keyword evidence="1" id="KW-1133">Transmembrane helix</keyword>
<keyword evidence="1" id="KW-0472">Membrane</keyword>
<feature type="transmembrane region" description="Helical" evidence="1">
    <location>
        <begin position="294"/>
        <end position="316"/>
    </location>
</feature>
<sequence>MSPAASLQLSFENALPLFAFLRWLFYAGVVFYYAKRGKVWPVVVASMAFYALQDLPALGDAAFLQGMYEKAERRIWASEPLTHLLLTQTIAPQTLRLFLPPLMGGLSVWLWLRLPYLKKLMARPEAPLKHDGRDLSVRGMLIAAIPLQMVFYRGYIETMMIAVPVGLLFLHGLFRAVDRPTSRNVIIASMALGLAVLVHGVYFFWLPVLPLLLSLCFIFKIRLPDSLTIGRILLLSLISVVIVALMYAGGLGLIRLAGLELDWMNASGGGDGKAFVSFTENAANPFIAYTFGSWNHIVAVFSILVYAAPLLLPMLVMRIVRMLQRPQRWLRDVMSPADVALLLLTGAFVGFITLWNFDLGFFWDFDLIFSLSIPLALLTERLWSDRAAWAALLAVMQTLLWMLAFSRFF</sequence>
<dbReference type="EMBL" id="WBUI01000040">
    <property type="protein sequence ID" value="KAB2928974.1"/>
    <property type="molecule type" value="Genomic_DNA"/>
</dbReference>
<feature type="transmembrane region" description="Helical" evidence="1">
    <location>
        <begin position="15"/>
        <end position="34"/>
    </location>
</feature>
<feature type="transmembrane region" description="Helical" evidence="1">
    <location>
        <begin position="158"/>
        <end position="174"/>
    </location>
</feature>
<organism evidence="2 3">
    <name type="scientific">Leptonema illini</name>
    <dbReference type="NCBI Taxonomy" id="183"/>
    <lineage>
        <taxon>Bacteria</taxon>
        <taxon>Pseudomonadati</taxon>
        <taxon>Spirochaetota</taxon>
        <taxon>Spirochaetia</taxon>
        <taxon>Leptospirales</taxon>
        <taxon>Leptospiraceae</taxon>
        <taxon>Leptonema</taxon>
    </lineage>
</organism>
<dbReference type="AlphaFoldDB" id="A0A833GXC4"/>
<reference evidence="2 3" key="1">
    <citation type="submission" date="2019-10" db="EMBL/GenBank/DDBJ databases">
        <title>Extracellular Electron Transfer in a Candidatus Methanoperedens spp. Enrichment Culture.</title>
        <authorList>
            <person name="Berger S."/>
            <person name="Rangel Shaw D."/>
            <person name="Berben T."/>
            <person name="In 'T Zandt M."/>
            <person name="Frank J."/>
            <person name="Reimann J."/>
            <person name="Jetten M.S.M."/>
            <person name="Welte C.U."/>
        </authorList>
    </citation>
    <scope>NUCLEOTIDE SEQUENCE [LARGE SCALE GENOMIC DNA]</scope>
    <source>
        <strain evidence="2">SB12</strain>
    </source>
</reference>
<name>A0A833GXC4_9LEPT</name>
<protein>
    <recommendedName>
        <fullName evidence="4">Glycosyltransferase RgtA/B/C/D-like domain-containing protein</fullName>
    </recommendedName>
</protein>
<evidence type="ECO:0000313" key="3">
    <source>
        <dbReference type="Proteomes" id="UP000460298"/>
    </source>
</evidence>
<feature type="transmembrane region" description="Helical" evidence="1">
    <location>
        <begin position="181"/>
        <end position="198"/>
    </location>
</feature>
<feature type="transmembrane region" description="Helical" evidence="1">
    <location>
        <begin position="39"/>
        <end position="58"/>
    </location>
</feature>
<accession>A0A833GXC4</accession>